<keyword evidence="3" id="KW-1185">Reference proteome</keyword>
<dbReference type="PANTHER" id="PTHR23254:SF18">
    <property type="entry name" value="RE28271P"/>
    <property type="match status" value="1"/>
</dbReference>
<evidence type="ECO:0000256" key="1">
    <source>
        <dbReference type="SAM" id="MobiDB-lite"/>
    </source>
</evidence>
<organism evidence="2 3">
    <name type="scientific">Microctonus aethiopoides</name>
    <dbReference type="NCBI Taxonomy" id="144406"/>
    <lineage>
        <taxon>Eukaryota</taxon>
        <taxon>Metazoa</taxon>
        <taxon>Ecdysozoa</taxon>
        <taxon>Arthropoda</taxon>
        <taxon>Hexapoda</taxon>
        <taxon>Insecta</taxon>
        <taxon>Pterygota</taxon>
        <taxon>Neoptera</taxon>
        <taxon>Endopterygota</taxon>
        <taxon>Hymenoptera</taxon>
        <taxon>Apocrita</taxon>
        <taxon>Ichneumonoidea</taxon>
        <taxon>Braconidae</taxon>
        <taxon>Euphorinae</taxon>
        <taxon>Microctonus</taxon>
    </lineage>
</organism>
<dbReference type="PANTHER" id="PTHR23254">
    <property type="entry name" value="EIF4G DOMAIN PROTEIN"/>
    <property type="match status" value="1"/>
</dbReference>
<feature type="compositionally biased region" description="Basic and acidic residues" evidence="1">
    <location>
        <begin position="326"/>
        <end position="356"/>
    </location>
</feature>
<comment type="caution">
    <text evidence="2">The sequence shown here is derived from an EMBL/GenBank/DDBJ whole genome shotgun (WGS) entry which is preliminary data.</text>
</comment>
<dbReference type="Gene3D" id="1.25.40.180">
    <property type="match status" value="1"/>
</dbReference>
<dbReference type="InterPro" id="IPR051367">
    <property type="entry name" value="mRNA_TranslReg/HistoneTransl"/>
</dbReference>
<feature type="region of interest" description="Disordered" evidence="1">
    <location>
        <begin position="1"/>
        <end position="30"/>
    </location>
</feature>
<feature type="region of interest" description="Disordered" evidence="1">
    <location>
        <begin position="290"/>
        <end position="356"/>
    </location>
</feature>
<reference evidence="2" key="1">
    <citation type="journal article" date="2023" name="bioRxiv">
        <title>Scaffold-level genome assemblies of two parasitoid biocontrol wasps reveal the parthenogenesis mechanism and an associated novel virus.</title>
        <authorList>
            <person name="Inwood S."/>
            <person name="Skelly J."/>
            <person name="Guhlin J."/>
            <person name="Harrop T."/>
            <person name="Goldson S."/>
            <person name="Dearden P."/>
        </authorList>
    </citation>
    <scope>NUCLEOTIDE SEQUENCE</scope>
    <source>
        <strain evidence="2">Irish</strain>
        <tissue evidence="2">Whole body</tissue>
    </source>
</reference>
<dbReference type="AlphaFoldDB" id="A0AA39FAH5"/>
<dbReference type="Proteomes" id="UP001168990">
    <property type="component" value="Unassembled WGS sequence"/>
</dbReference>
<dbReference type="EMBL" id="JAQQBS010001422">
    <property type="protein sequence ID" value="KAK0165962.1"/>
    <property type="molecule type" value="Genomic_DNA"/>
</dbReference>
<evidence type="ECO:0000313" key="2">
    <source>
        <dbReference type="EMBL" id="KAK0165962.1"/>
    </source>
</evidence>
<proteinExistence type="predicted"/>
<evidence type="ECO:0000313" key="3">
    <source>
        <dbReference type="Proteomes" id="UP001168990"/>
    </source>
</evidence>
<protein>
    <submittedName>
        <fullName evidence="2">Uncharacterized protein</fullName>
    </submittedName>
</protein>
<feature type="compositionally biased region" description="Gly residues" evidence="1">
    <location>
        <begin position="1"/>
        <end position="10"/>
    </location>
</feature>
<sequence length="356" mass="40213">MTSVGRGRGWGKNLQDNSDGLRRPGQQSPPVVIENDDWFERISKIDINDIESIKSLTSPVANLISQDASKEDITHLNKFCELALDDRAFALKLILTFANSTNYLPLFMTCLQKLYNQREELSKNNPARFINMVYFLGETFHRLRFDNASLDCLKTPLVVCLRMLLGTAGEDEIRLAATQVAIHGRELLAASIPGLPELFIYAREVLATRNLSTRSRSMLLLMIDLYKQNFMPLSGDLQTFYVSQLGQSTLLEMQRNADNILVITNPELQDNATEKCKVEPGILMQVTEKLQKKNTPKNFTSRGESGRPMSSVPRAIRGSGAGEIPENFKTRNFDTRSHRNDGNKGYGHDDRFSKDY</sequence>
<dbReference type="GO" id="GO:0008494">
    <property type="term" value="F:translation activator activity"/>
    <property type="evidence" value="ECO:0007669"/>
    <property type="project" value="TreeGrafter"/>
</dbReference>
<gene>
    <name evidence="2" type="ORF">PV328_004431</name>
</gene>
<reference evidence="2" key="2">
    <citation type="submission" date="2023-03" db="EMBL/GenBank/DDBJ databases">
        <authorList>
            <person name="Inwood S.N."/>
            <person name="Skelly J.G."/>
            <person name="Guhlin J."/>
            <person name="Harrop T.W.R."/>
            <person name="Goldson S.G."/>
            <person name="Dearden P.K."/>
        </authorList>
    </citation>
    <scope>NUCLEOTIDE SEQUENCE</scope>
    <source>
        <strain evidence="2">Irish</strain>
        <tissue evidence="2">Whole body</tissue>
    </source>
</reference>
<accession>A0AA39FAH5</accession>
<dbReference type="GO" id="GO:0005829">
    <property type="term" value="C:cytosol"/>
    <property type="evidence" value="ECO:0007669"/>
    <property type="project" value="TreeGrafter"/>
</dbReference>
<dbReference type="InterPro" id="IPR016024">
    <property type="entry name" value="ARM-type_fold"/>
</dbReference>
<dbReference type="GO" id="GO:0006446">
    <property type="term" value="P:regulation of translational initiation"/>
    <property type="evidence" value="ECO:0007669"/>
    <property type="project" value="TreeGrafter"/>
</dbReference>
<dbReference type="SUPFAM" id="SSF48371">
    <property type="entry name" value="ARM repeat"/>
    <property type="match status" value="1"/>
</dbReference>
<name>A0AA39FAH5_9HYME</name>